<dbReference type="PANTHER" id="PTHR33121">
    <property type="entry name" value="CYCLIC DI-GMP PHOSPHODIESTERASE PDEF"/>
    <property type="match status" value="1"/>
</dbReference>
<feature type="domain" description="PAS" evidence="2">
    <location>
        <begin position="224"/>
        <end position="295"/>
    </location>
</feature>
<dbReference type="Pfam" id="PF13426">
    <property type="entry name" value="PAS_9"/>
    <property type="match status" value="1"/>
</dbReference>
<dbReference type="Proteomes" id="UP000199581">
    <property type="component" value="Unassembled WGS sequence"/>
</dbReference>
<dbReference type="GO" id="GO:0071111">
    <property type="term" value="F:cyclic-guanylate-specific phosphodiesterase activity"/>
    <property type="evidence" value="ECO:0007669"/>
    <property type="project" value="InterPro"/>
</dbReference>
<protein>
    <submittedName>
        <fullName evidence="5">PAS domain S-box-containing protein</fullName>
    </submittedName>
</protein>
<dbReference type="Pfam" id="PF00563">
    <property type="entry name" value="EAL"/>
    <property type="match status" value="1"/>
</dbReference>
<dbReference type="SUPFAM" id="SSF55073">
    <property type="entry name" value="Nucleotide cyclase"/>
    <property type="match status" value="1"/>
</dbReference>
<dbReference type="InterPro" id="IPR035965">
    <property type="entry name" value="PAS-like_dom_sf"/>
</dbReference>
<proteinExistence type="predicted"/>
<dbReference type="SMART" id="SM00267">
    <property type="entry name" value="GGDEF"/>
    <property type="match status" value="1"/>
</dbReference>
<dbReference type="Gene3D" id="3.30.450.20">
    <property type="entry name" value="PAS domain"/>
    <property type="match status" value="1"/>
</dbReference>
<evidence type="ECO:0000259" key="2">
    <source>
        <dbReference type="PROSITE" id="PS50112"/>
    </source>
</evidence>
<dbReference type="PROSITE" id="PS50112">
    <property type="entry name" value="PAS"/>
    <property type="match status" value="1"/>
</dbReference>
<dbReference type="EMBL" id="FOTO01000006">
    <property type="protein sequence ID" value="SFL76285.1"/>
    <property type="molecule type" value="Genomic_DNA"/>
</dbReference>
<dbReference type="PROSITE" id="PS50883">
    <property type="entry name" value="EAL"/>
    <property type="match status" value="1"/>
</dbReference>
<name>A0A8G2C321_DESNO</name>
<evidence type="ECO:0000313" key="5">
    <source>
        <dbReference type="EMBL" id="SFL76285.1"/>
    </source>
</evidence>
<evidence type="ECO:0000313" key="6">
    <source>
        <dbReference type="Proteomes" id="UP000199581"/>
    </source>
</evidence>
<dbReference type="PROSITE" id="PS50887">
    <property type="entry name" value="GGDEF"/>
    <property type="match status" value="1"/>
</dbReference>
<dbReference type="SMART" id="SM00052">
    <property type="entry name" value="EAL"/>
    <property type="match status" value="1"/>
</dbReference>
<dbReference type="Gene3D" id="3.30.70.270">
    <property type="match status" value="1"/>
</dbReference>
<dbReference type="CDD" id="cd01948">
    <property type="entry name" value="EAL"/>
    <property type="match status" value="1"/>
</dbReference>
<dbReference type="InterPro" id="IPR035919">
    <property type="entry name" value="EAL_sf"/>
</dbReference>
<gene>
    <name evidence="5" type="ORF">SAMN05421830_10621</name>
</gene>
<dbReference type="SUPFAM" id="SSF55785">
    <property type="entry name" value="PYP-like sensor domain (PAS domain)"/>
    <property type="match status" value="1"/>
</dbReference>
<evidence type="ECO:0000259" key="3">
    <source>
        <dbReference type="PROSITE" id="PS50883"/>
    </source>
</evidence>
<dbReference type="InterPro" id="IPR001633">
    <property type="entry name" value="EAL_dom"/>
</dbReference>
<dbReference type="SUPFAM" id="SSF141868">
    <property type="entry name" value="EAL domain-like"/>
    <property type="match status" value="1"/>
</dbReference>
<dbReference type="Gene3D" id="3.20.20.450">
    <property type="entry name" value="EAL domain"/>
    <property type="match status" value="1"/>
</dbReference>
<dbReference type="InterPro" id="IPR029787">
    <property type="entry name" value="Nucleotide_cyclase"/>
</dbReference>
<dbReference type="InterPro" id="IPR050706">
    <property type="entry name" value="Cyclic-di-GMP_PDE-like"/>
</dbReference>
<dbReference type="InterPro" id="IPR000160">
    <property type="entry name" value="GGDEF_dom"/>
</dbReference>
<evidence type="ECO:0000259" key="4">
    <source>
        <dbReference type="PROSITE" id="PS50887"/>
    </source>
</evidence>
<dbReference type="CDD" id="cd00130">
    <property type="entry name" value="PAS"/>
    <property type="match status" value="1"/>
</dbReference>
<dbReference type="NCBIfam" id="TIGR00229">
    <property type="entry name" value="sensory_box"/>
    <property type="match status" value="1"/>
</dbReference>
<reference evidence="5 6" key="1">
    <citation type="submission" date="2016-10" db="EMBL/GenBank/DDBJ databases">
        <authorList>
            <person name="Varghese N."/>
            <person name="Submissions S."/>
        </authorList>
    </citation>
    <scope>NUCLEOTIDE SEQUENCE [LARGE SCALE GENOMIC DNA]</scope>
    <source>
        <strain evidence="5 6">DSM 1741</strain>
    </source>
</reference>
<feature type="domain" description="GGDEF" evidence="4">
    <location>
        <begin position="372"/>
        <end position="503"/>
    </location>
</feature>
<feature type="region of interest" description="Disordered" evidence="1">
    <location>
        <begin position="131"/>
        <end position="155"/>
    </location>
</feature>
<accession>A0A8G2C321</accession>
<comment type="caution">
    <text evidence="5">The sequence shown here is derived from an EMBL/GenBank/DDBJ whole genome shotgun (WGS) entry which is preliminary data.</text>
</comment>
<dbReference type="InterPro" id="IPR043128">
    <property type="entry name" value="Rev_trsase/Diguanyl_cyclase"/>
</dbReference>
<dbReference type="PANTHER" id="PTHR33121:SF70">
    <property type="entry name" value="SIGNALING PROTEIN YKOW"/>
    <property type="match status" value="1"/>
</dbReference>
<dbReference type="InterPro" id="IPR000014">
    <property type="entry name" value="PAS"/>
</dbReference>
<dbReference type="AlphaFoldDB" id="A0A8G2C321"/>
<sequence length="760" mass="84254">MSNNLLSPEELVFFSFPSLNASGKTEYFRLRRVSPDLDNFLFLLPVDSCIVICTSEQSVRNFLDALKTQAGLAGHRLALDGGEDDQPCRTPAPGPLRGDARFDAPGNVDSPATNLVSDEAGSGAFKICRVQAQRAPEPSAEDSQGSVPGRSGEQKPSVVSFTLVRPPLQPEALGALMISPAVIIDSEVYLRPDLSSASDRPAEATPSVDSVLDGFVEYHRLAQKNVFMEEILGHLETPVLAGYADGRVLGGNEAFLNLSGYSRFELATRNWTLDLASLDFQALQENVLASLLETGRTQELDTELQTSGGKFVPCHVRVYLHKDEKDYPLFFSAHYHPATDSPGSDSPKAGSDHTFSDSLQYALKRSIRHPDYAFAVLVMGIDNAEQVLLQIEDQRAFFEMLAKRTVKCLRTLDIPAYLDSEQFFMLLDNVPDVIGAVRVAQRIQEETARAFKLGQSELRVTCSFGVVMAPRDYTDEKDMLKDARVALGRALQRGERQIVIFDDRQNNEAVQFLRIESGLRNALLENEVCMHYQPIVHLQTGTICGVEAYMRWNHKRKGLLRAEWFLPFAEHSDVVFELEAWAVRKSCSALKRFQQVMGESFFLGLNVSLRNALRLGFIEELTEVVLEHGLRPEAIVLEVREEWLKYFGERFSSVFAEVDKAGVGIVVDHFDATHISLADLHHFPLRGLKLNVSLQNDPGVLTSLSAIAKSTGLTLIAPGVEDATRLCSLQEHGCTYAQGNALAPTMDEEALIGYLSKERE</sequence>
<dbReference type="Pfam" id="PF00990">
    <property type="entry name" value="GGDEF"/>
    <property type="match status" value="1"/>
</dbReference>
<evidence type="ECO:0000256" key="1">
    <source>
        <dbReference type="SAM" id="MobiDB-lite"/>
    </source>
</evidence>
<feature type="domain" description="EAL" evidence="3">
    <location>
        <begin position="512"/>
        <end position="759"/>
    </location>
</feature>
<keyword evidence="6" id="KW-1185">Reference proteome</keyword>
<organism evidence="5 6">
    <name type="scientific">Desulfomicrobium norvegicum (strain DSM 1741 / NCIMB 8310)</name>
    <name type="common">Desulfovibrio baculatus (strain Norway 4)</name>
    <name type="synonym">Desulfovibrio desulfuricans (strain Norway 4)</name>
    <dbReference type="NCBI Taxonomy" id="52561"/>
    <lineage>
        <taxon>Bacteria</taxon>
        <taxon>Pseudomonadati</taxon>
        <taxon>Thermodesulfobacteriota</taxon>
        <taxon>Desulfovibrionia</taxon>
        <taxon>Desulfovibrionales</taxon>
        <taxon>Desulfomicrobiaceae</taxon>
        <taxon>Desulfomicrobium</taxon>
    </lineage>
</organism>